<evidence type="ECO:0000256" key="3">
    <source>
        <dbReference type="ARBA" id="ARBA00022989"/>
    </source>
</evidence>
<dbReference type="InterPro" id="IPR003752">
    <property type="entry name" value="DiS_bond_form_DsbB/BdbC"/>
</dbReference>
<dbReference type="Pfam" id="PF02600">
    <property type="entry name" value="DsbB"/>
    <property type="match status" value="1"/>
</dbReference>
<accession>A0A1E1F3A5</accession>
<sequence length="161" mass="16505">MKFLPLARALALIVPVLLLGGAYASQYAGGLHPCEMCWWQRYPHMAAIVLALIAFAARGRPGVSAAFVALAALAIGASGGIGVFHAGVEYGWWQGLTACSTSPGGGSSADIMDRIMAAPITRCDVAPWSLFGISLAGYNGLLSLAAMVAILGLLSRKGATA</sequence>
<keyword evidence="7" id="KW-1185">Reference proteome</keyword>
<keyword evidence="4 5" id="KW-0472">Membrane</keyword>
<evidence type="ECO:0000256" key="1">
    <source>
        <dbReference type="ARBA" id="ARBA00004141"/>
    </source>
</evidence>
<dbReference type="PIRSF" id="PIRSF033913">
    <property type="entry name" value="S-S_format_DsbB"/>
    <property type="match status" value="1"/>
</dbReference>
<gene>
    <name evidence="6" type="ORF">SCLO_1019020</name>
</gene>
<dbReference type="Gene3D" id="1.20.1550.10">
    <property type="entry name" value="DsbB-like"/>
    <property type="match status" value="1"/>
</dbReference>
<feature type="transmembrane region" description="Helical" evidence="5">
    <location>
        <begin position="135"/>
        <end position="154"/>
    </location>
</feature>
<dbReference type="GO" id="GO:0016020">
    <property type="term" value="C:membrane"/>
    <property type="evidence" value="ECO:0007669"/>
    <property type="project" value="UniProtKB-SubCell"/>
</dbReference>
<dbReference type="OrthoDB" id="9808637at2"/>
<dbReference type="SUPFAM" id="SSF158442">
    <property type="entry name" value="DsbB-like"/>
    <property type="match status" value="1"/>
</dbReference>
<dbReference type="InterPro" id="IPR023380">
    <property type="entry name" value="DsbB-like_sf"/>
</dbReference>
<name>A0A1E1F3A5_9SPHN</name>
<keyword evidence="2 5" id="KW-0812">Transmembrane</keyword>
<keyword evidence="3 5" id="KW-1133">Transmembrane helix</keyword>
<organism evidence="6 7">
    <name type="scientific">Sphingobium cloacae</name>
    <dbReference type="NCBI Taxonomy" id="120107"/>
    <lineage>
        <taxon>Bacteria</taxon>
        <taxon>Pseudomonadati</taxon>
        <taxon>Pseudomonadota</taxon>
        <taxon>Alphaproteobacteria</taxon>
        <taxon>Sphingomonadales</taxon>
        <taxon>Sphingomonadaceae</taxon>
        <taxon>Sphingobium</taxon>
    </lineage>
</organism>
<dbReference type="GO" id="GO:0015035">
    <property type="term" value="F:protein-disulfide reductase activity"/>
    <property type="evidence" value="ECO:0007669"/>
    <property type="project" value="InterPro"/>
</dbReference>
<feature type="transmembrane region" description="Helical" evidence="5">
    <location>
        <begin position="64"/>
        <end position="86"/>
    </location>
</feature>
<dbReference type="KEGG" id="sclo:SCLO_1019020"/>
<evidence type="ECO:0000313" key="6">
    <source>
        <dbReference type="EMBL" id="BAV64942.1"/>
    </source>
</evidence>
<dbReference type="Proteomes" id="UP000218272">
    <property type="component" value="Chromosome SCLO_1"/>
</dbReference>
<protein>
    <submittedName>
        <fullName evidence="6">Disulfide bond formation protein DsbB</fullName>
    </submittedName>
</protein>
<comment type="subcellular location">
    <subcellularLocation>
        <location evidence="1">Membrane</location>
        <topology evidence="1">Multi-pass membrane protein</topology>
    </subcellularLocation>
</comment>
<reference evidence="6 7" key="1">
    <citation type="submission" date="2016-10" db="EMBL/GenBank/DDBJ databases">
        <title>Complete Genome Sequence of the Nonylphenol-Degrading Bacterium Sphingobium cloacae JCM 10874T.</title>
        <authorList>
            <person name="Ootsuka M."/>
            <person name="Nishizawa T."/>
            <person name="Ohta H."/>
        </authorList>
    </citation>
    <scope>NUCLEOTIDE SEQUENCE [LARGE SCALE GENOMIC DNA]</scope>
    <source>
        <strain evidence="6 7">JCM 10874</strain>
    </source>
</reference>
<proteinExistence type="predicted"/>
<feature type="transmembrane region" description="Helical" evidence="5">
    <location>
        <begin position="40"/>
        <end position="57"/>
    </location>
</feature>
<evidence type="ECO:0000256" key="2">
    <source>
        <dbReference type="ARBA" id="ARBA00022692"/>
    </source>
</evidence>
<dbReference type="EMBL" id="AP017655">
    <property type="protein sequence ID" value="BAV64942.1"/>
    <property type="molecule type" value="Genomic_DNA"/>
</dbReference>
<dbReference type="InterPro" id="IPR024199">
    <property type="entry name" value="Uncharacterised_DsbB"/>
</dbReference>
<evidence type="ECO:0000256" key="4">
    <source>
        <dbReference type="ARBA" id="ARBA00023136"/>
    </source>
</evidence>
<dbReference type="GO" id="GO:0006457">
    <property type="term" value="P:protein folding"/>
    <property type="evidence" value="ECO:0007669"/>
    <property type="project" value="InterPro"/>
</dbReference>
<evidence type="ECO:0000256" key="5">
    <source>
        <dbReference type="SAM" id="Phobius"/>
    </source>
</evidence>
<dbReference type="RefSeq" id="WP_066520490.1">
    <property type="nucleotide sequence ID" value="NZ_AP017655.1"/>
</dbReference>
<evidence type="ECO:0000313" key="7">
    <source>
        <dbReference type="Proteomes" id="UP000218272"/>
    </source>
</evidence>
<dbReference type="AlphaFoldDB" id="A0A1E1F3A5"/>